<dbReference type="Pfam" id="PF01874">
    <property type="entry name" value="CitG"/>
    <property type="match status" value="1"/>
</dbReference>
<dbReference type="GO" id="GO:0005524">
    <property type="term" value="F:ATP binding"/>
    <property type="evidence" value="ECO:0007669"/>
    <property type="project" value="UniProtKB-KW"/>
</dbReference>
<dbReference type="Gene3D" id="1.10.4200.10">
    <property type="entry name" value="Triphosphoribosyl-dephospho-CoA protein"/>
    <property type="match status" value="1"/>
</dbReference>
<dbReference type="EMBL" id="JAGSOJ010000002">
    <property type="protein sequence ID" value="MCM1989696.1"/>
    <property type="molecule type" value="Genomic_DNA"/>
</dbReference>
<dbReference type="EC" id="2.4.2.52" evidence="2"/>
<dbReference type="GO" id="GO:0051191">
    <property type="term" value="P:prosthetic group biosynthetic process"/>
    <property type="evidence" value="ECO:0007669"/>
    <property type="project" value="TreeGrafter"/>
</dbReference>
<proteinExistence type="predicted"/>
<dbReference type="AlphaFoldDB" id="A0A9J6P2G0"/>
<dbReference type="GO" id="GO:0046917">
    <property type="term" value="F:triphosphoribosyl-dephospho-CoA synthase activity"/>
    <property type="evidence" value="ECO:0007669"/>
    <property type="project" value="UniProtKB-EC"/>
</dbReference>
<comment type="caution">
    <text evidence="6">The sequence shown here is derived from an EMBL/GenBank/DDBJ whole genome shotgun (WGS) entry which is preliminary data.</text>
</comment>
<evidence type="ECO:0000256" key="4">
    <source>
        <dbReference type="ARBA" id="ARBA00022741"/>
    </source>
</evidence>
<keyword evidence="6" id="KW-0328">Glycosyltransferase</keyword>
<dbReference type="RefSeq" id="WP_250858721.1">
    <property type="nucleotide sequence ID" value="NZ_JAGSOJ010000002.1"/>
</dbReference>
<keyword evidence="4" id="KW-0547">Nucleotide-binding</keyword>
<keyword evidence="5" id="KW-0067">ATP-binding</keyword>
<reference evidence="6" key="1">
    <citation type="journal article" date="2021" name="mSystems">
        <title>Bacteria and Archaea Synergistically Convert Glycine Betaine to Biogenic Methane in the Formosa Cold Seep of the South China Sea.</title>
        <authorList>
            <person name="Li L."/>
            <person name="Zhang W."/>
            <person name="Zhang S."/>
            <person name="Song L."/>
            <person name="Sun Q."/>
            <person name="Zhang H."/>
            <person name="Xiang H."/>
            <person name="Dong X."/>
        </authorList>
    </citation>
    <scope>NUCLEOTIDE SEQUENCE</scope>
    <source>
        <strain evidence="6">ZWT</strain>
    </source>
</reference>
<dbReference type="PANTHER" id="PTHR30201">
    <property type="entry name" value="TRIPHOSPHORIBOSYL-DEPHOSPHO-COA SYNTHASE"/>
    <property type="match status" value="1"/>
</dbReference>
<dbReference type="InterPro" id="IPR017551">
    <property type="entry name" value="TriPribosyl-deP-CoA_syn_CitG"/>
</dbReference>
<dbReference type="PANTHER" id="PTHR30201:SF2">
    <property type="entry name" value="2-(5''-TRIPHOSPHORIBOSYL)-3'-DEPHOSPHOCOENZYME-A SYNTHASE"/>
    <property type="match status" value="1"/>
</dbReference>
<protein>
    <recommendedName>
        <fullName evidence="2">triphosphoribosyl-dephospho-CoA synthase</fullName>
        <ecNumber evidence="2">2.4.2.52</ecNumber>
    </recommendedName>
</protein>
<evidence type="ECO:0000256" key="3">
    <source>
        <dbReference type="ARBA" id="ARBA00022679"/>
    </source>
</evidence>
<organism evidence="6 7">
    <name type="scientific">Oceanirhabdus seepicola</name>
    <dbReference type="NCBI Taxonomy" id="2828781"/>
    <lineage>
        <taxon>Bacteria</taxon>
        <taxon>Bacillati</taxon>
        <taxon>Bacillota</taxon>
        <taxon>Clostridia</taxon>
        <taxon>Eubacteriales</taxon>
        <taxon>Clostridiaceae</taxon>
        <taxon>Oceanirhabdus</taxon>
    </lineage>
</organism>
<evidence type="ECO:0000256" key="5">
    <source>
        <dbReference type="ARBA" id="ARBA00022840"/>
    </source>
</evidence>
<dbReference type="GO" id="GO:0016757">
    <property type="term" value="F:glycosyltransferase activity"/>
    <property type="evidence" value="ECO:0007669"/>
    <property type="project" value="UniProtKB-KW"/>
</dbReference>
<comment type="catalytic activity">
    <reaction evidence="1">
        <text>3'-dephospho-CoA + ATP = 2'-(5''-triphospho-alpha-D-ribosyl)-3'-dephospho-CoA + adenine</text>
        <dbReference type="Rhea" id="RHEA:15117"/>
        <dbReference type="ChEBI" id="CHEBI:16708"/>
        <dbReference type="ChEBI" id="CHEBI:30616"/>
        <dbReference type="ChEBI" id="CHEBI:57328"/>
        <dbReference type="ChEBI" id="CHEBI:61378"/>
        <dbReference type="EC" id="2.4.2.52"/>
    </reaction>
</comment>
<evidence type="ECO:0000256" key="2">
    <source>
        <dbReference type="ARBA" id="ARBA00012074"/>
    </source>
</evidence>
<accession>A0A9J6P2G0</accession>
<gene>
    <name evidence="6" type="primary">citG</name>
    <name evidence="6" type="ORF">KDK92_08090</name>
</gene>
<keyword evidence="7" id="KW-1185">Reference proteome</keyword>
<keyword evidence="3 6" id="KW-0808">Transferase</keyword>
<evidence type="ECO:0000256" key="1">
    <source>
        <dbReference type="ARBA" id="ARBA00001210"/>
    </source>
</evidence>
<evidence type="ECO:0000313" key="7">
    <source>
        <dbReference type="Proteomes" id="UP001056429"/>
    </source>
</evidence>
<sequence length="289" mass="32874">MIEHNGFIDKLTEVAMQSILYEAACFPSLGLVSPVSSGSHDDMDFFTFLDSTVVLAKYLSKFAEEGSKEYTPREIFCKLRPIGMECEKEMFKKTKGVNTHKGMIFVIGLIQSATAYVLTNKMEFENIKNVIVEMTKGVSNAELEIEQKQDSHINLSHGQKVYKKYGLKGIRGEAEKGFPIVFEGALRHFERKSHLPMNDRLVDTLIYIMKYADDTTILHRHDMETLKYVKQEAIKIIDLGGVESETGKLEIEKLTRCFELKRISPGGSADLLAATVLIWLIKNEFFRKE</sequence>
<evidence type="ECO:0000313" key="6">
    <source>
        <dbReference type="EMBL" id="MCM1989696.1"/>
    </source>
</evidence>
<reference evidence="6" key="2">
    <citation type="submission" date="2021-04" db="EMBL/GenBank/DDBJ databases">
        <authorList>
            <person name="Dong X."/>
        </authorList>
    </citation>
    <scope>NUCLEOTIDE SEQUENCE</scope>
    <source>
        <strain evidence="6">ZWT</strain>
    </source>
</reference>
<dbReference type="InterPro" id="IPR002736">
    <property type="entry name" value="CitG"/>
</dbReference>
<dbReference type="Proteomes" id="UP001056429">
    <property type="component" value="Unassembled WGS sequence"/>
</dbReference>
<name>A0A9J6P2G0_9CLOT</name>
<dbReference type="NCBIfam" id="TIGR03125">
    <property type="entry name" value="citrate_citG"/>
    <property type="match status" value="1"/>
</dbReference>